<keyword evidence="3" id="KW-1185">Reference proteome</keyword>
<accession>A0A5N3P8C6</accession>
<dbReference type="Pfam" id="PF01894">
    <property type="entry name" value="YjbQ"/>
    <property type="match status" value="1"/>
</dbReference>
<dbReference type="PIRSF" id="PIRSF004681">
    <property type="entry name" value="UCP004681"/>
    <property type="match status" value="1"/>
</dbReference>
<reference evidence="2 3" key="1">
    <citation type="journal article" date="2019" name="Microorganisms">
        <title>Genome Insights into the Novel Species Microvirga brassicacearum, a Rapeseed Endophyte with Biotechnological Potential.</title>
        <authorList>
            <person name="Jimenez-Gomez A."/>
            <person name="Saati-Santamaria Z."/>
            <person name="Igual J.M."/>
            <person name="Rivas R."/>
            <person name="Mateos P.F."/>
            <person name="Garcia-Fraile P."/>
        </authorList>
    </citation>
    <scope>NUCLEOTIDE SEQUENCE [LARGE SCALE GENOMIC DNA]</scope>
    <source>
        <strain evidence="2 3">CDVBN77</strain>
    </source>
</reference>
<evidence type="ECO:0000313" key="2">
    <source>
        <dbReference type="EMBL" id="KAB0265976.1"/>
    </source>
</evidence>
<dbReference type="Gene3D" id="2.60.120.460">
    <property type="entry name" value="YjbQ-like"/>
    <property type="match status" value="1"/>
</dbReference>
<sequence length="152" mass="16673">MSTPVIETLAEGSVTQQVTGRLLIDTKGPGFTELTEAAERWVLATGLLQGVLTIHCRHTSASLLIQENADPDVRQDLMTVLDRLAPRNAGYVHTTEGPDDMPAHIRTMLSATSLSIPVLDGQMVLGTWQGIYLIEHRDRPHTRDIVFHLIGA</sequence>
<proteinExistence type="inferred from homology"/>
<dbReference type="RefSeq" id="WP_150946340.1">
    <property type="nucleotide sequence ID" value="NZ_VCMV01000025.1"/>
</dbReference>
<protein>
    <submittedName>
        <fullName evidence="2">YjbQ family protein</fullName>
    </submittedName>
</protein>
<comment type="caution">
    <text evidence="2">The sequence shown here is derived from an EMBL/GenBank/DDBJ whole genome shotgun (WGS) entry which is preliminary data.</text>
</comment>
<dbReference type="EMBL" id="VCMV01000025">
    <property type="protein sequence ID" value="KAB0265976.1"/>
    <property type="molecule type" value="Genomic_DNA"/>
</dbReference>
<dbReference type="InterPro" id="IPR035917">
    <property type="entry name" value="YjbQ-like_sf"/>
</dbReference>
<dbReference type="InterPro" id="IPR001602">
    <property type="entry name" value="UPF0047_YjbQ-like"/>
</dbReference>
<dbReference type="OrthoDB" id="9801725at2"/>
<organism evidence="2 3">
    <name type="scientific">Microvirga brassicacearum</name>
    <dbReference type="NCBI Taxonomy" id="2580413"/>
    <lineage>
        <taxon>Bacteria</taxon>
        <taxon>Pseudomonadati</taxon>
        <taxon>Pseudomonadota</taxon>
        <taxon>Alphaproteobacteria</taxon>
        <taxon>Hyphomicrobiales</taxon>
        <taxon>Methylobacteriaceae</taxon>
        <taxon>Microvirga</taxon>
    </lineage>
</organism>
<dbReference type="PANTHER" id="PTHR30615">
    <property type="entry name" value="UNCHARACTERIZED PROTEIN YJBQ-RELATED"/>
    <property type="match status" value="1"/>
</dbReference>
<dbReference type="PANTHER" id="PTHR30615:SF8">
    <property type="entry name" value="UPF0047 PROTEIN C4A8.02C"/>
    <property type="match status" value="1"/>
</dbReference>
<name>A0A5N3P8C6_9HYPH</name>
<gene>
    <name evidence="2" type="ORF">FEZ63_16230</name>
</gene>
<dbReference type="AlphaFoldDB" id="A0A5N3P8C6"/>
<comment type="similarity">
    <text evidence="1">Belongs to the UPF0047 family.</text>
</comment>
<evidence type="ECO:0000313" key="3">
    <source>
        <dbReference type="Proteomes" id="UP000325684"/>
    </source>
</evidence>
<dbReference type="Proteomes" id="UP000325684">
    <property type="component" value="Unassembled WGS sequence"/>
</dbReference>
<dbReference type="SUPFAM" id="SSF111038">
    <property type="entry name" value="YjbQ-like"/>
    <property type="match status" value="1"/>
</dbReference>
<evidence type="ECO:0000256" key="1">
    <source>
        <dbReference type="ARBA" id="ARBA00005534"/>
    </source>
</evidence>
<dbReference type="NCBIfam" id="TIGR00149">
    <property type="entry name" value="TIGR00149_YjbQ"/>
    <property type="match status" value="1"/>
</dbReference>
<dbReference type="PROSITE" id="PS01314">
    <property type="entry name" value="UPF0047"/>
    <property type="match status" value="1"/>
</dbReference>